<accession>A0AAV5WJU9</accession>
<evidence type="ECO:0008006" key="3">
    <source>
        <dbReference type="Google" id="ProtNLM"/>
    </source>
</evidence>
<keyword evidence="2" id="KW-1185">Reference proteome</keyword>
<dbReference type="Proteomes" id="UP001432322">
    <property type="component" value="Unassembled WGS sequence"/>
</dbReference>
<sequence>LKLMDLPPEIIDSIVSFVDDPSKLVLRGAGSMMKTIVDESVKNPSRKPNYTIIHFQVGDFGENTHLELRLYVQCPIFLIPIMTQFKNYLSQARCAELPKQQLLKLVEPLTELTRGCAIGWFAVTYE</sequence>
<proteinExistence type="predicted"/>
<evidence type="ECO:0000313" key="1">
    <source>
        <dbReference type="EMBL" id="GMT30835.1"/>
    </source>
</evidence>
<protein>
    <recommendedName>
        <fullName evidence="3">F-box domain-containing protein</fullName>
    </recommendedName>
</protein>
<evidence type="ECO:0000313" key="2">
    <source>
        <dbReference type="Proteomes" id="UP001432322"/>
    </source>
</evidence>
<comment type="caution">
    <text evidence="1">The sequence shown here is derived from an EMBL/GenBank/DDBJ whole genome shotgun (WGS) entry which is preliminary data.</text>
</comment>
<gene>
    <name evidence="1" type="ORF">PFISCL1PPCAC_22132</name>
</gene>
<feature type="non-terminal residue" evidence="1">
    <location>
        <position position="1"/>
    </location>
</feature>
<feature type="non-terminal residue" evidence="1">
    <location>
        <position position="126"/>
    </location>
</feature>
<name>A0AAV5WJU9_9BILA</name>
<dbReference type="AlphaFoldDB" id="A0AAV5WJU9"/>
<dbReference type="EMBL" id="BTSY01000005">
    <property type="protein sequence ID" value="GMT30835.1"/>
    <property type="molecule type" value="Genomic_DNA"/>
</dbReference>
<organism evidence="1 2">
    <name type="scientific">Pristionchus fissidentatus</name>
    <dbReference type="NCBI Taxonomy" id="1538716"/>
    <lineage>
        <taxon>Eukaryota</taxon>
        <taxon>Metazoa</taxon>
        <taxon>Ecdysozoa</taxon>
        <taxon>Nematoda</taxon>
        <taxon>Chromadorea</taxon>
        <taxon>Rhabditida</taxon>
        <taxon>Rhabditina</taxon>
        <taxon>Diplogasteromorpha</taxon>
        <taxon>Diplogasteroidea</taxon>
        <taxon>Neodiplogasteridae</taxon>
        <taxon>Pristionchus</taxon>
    </lineage>
</organism>
<reference evidence="1" key="1">
    <citation type="submission" date="2023-10" db="EMBL/GenBank/DDBJ databases">
        <title>Genome assembly of Pristionchus species.</title>
        <authorList>
            <person name="Yoshida K."/>
            <person name="Sommer R.J."/>
        </authorList>
    </citation>
    <scope>NUCLEOTIDE SEQUENCE</scope>
    <source>
        <strain evidence="1">RS5133</strain>
    </source>
</reference>